<keyword evidence="3" id="KW-1185">Reference proteome</keyword>
<proteinExistence type="predicted"/>
<feature type="transmembrane region" description="Helical" evidence="1">
    <location>
        <begin position="34"/>
        <end position="53"/>
    </location>
</feature>
<evidence type="ECO:0000256" key="1">
    <source>
        <dbReference type="SAM" id="Phobius"/>
    </source>
</evidence>
<evidence type="ECO:0000313" key="3">
    <source>
        <dbReference type="Proteomes" id="UP001500433"/>
    </source>
</evidence>
<keyword evidence="1" id="KW-1133">Transmembrane helix</keyword>
<dbReference type="RefSeq" id="WP_345274012.1">
    <property type="nucleotide sequence ID" value="NZ_BAABJH010000002.1"/>
</dbReference>
<comment type="caution">
    <text evidence="2">The sequence shown here is derived from an EMBL/GenBank/DDBJ whole genome shotgun (WGS) entry which is preliminary data.</text>
</comment>
<dbReference type="Proteomes" id="UP001500433">
    <property type="component" value="Unassembled WGS sequence"/>
</dbReference>
<organism evidence="2 3">
    <name type="scientific">Flaviramulus aquimarinus</name>
    <dbReference type="NCBI Taxonomy" id="1170456"/>
    <lineage>
        <taxon>Bacteria</taxon>
        <taxon>Pseudomonadati</taxon>
        <taxon>Bacteroidota</taxon>
        <taxon>Flavobacteriia</taxon>
        <taxon>Flavobacteriales</taxon>
        <taxon>Flavobacteriaceae</taxon>
        <taxon>Flaviramulus</taxon>
    </lineage>
</organism>
<name>A0ABP9F6F1_9FLAO</name>
<gene>
    <name evidence="2" type="ORF">GCM10023311_20090</name>
</gene>
<evidence type="ECO:0000313" key="2">
    <source>
        <dbReference type="EMBL" id="GAA4895362.1"/>
    </source>
</evidence>
<keyword evidence="1" id="KW-0812">Transmembrane</keyword>
<reference evidence="3" key="1">
    <citation type="journal article" date="2019" name="Int. J. Syst. Evol. Microbiol.">
        <title>The Global Catalogue of Microorganisms (GCM) 10K type strain sequencing project: providing services to taxonomists for standard genome sequencing and annotation.</title>
        <authorList>
            <consortium name="The Broad Institute Genomics Platform"/>
            <consortium name="The Broad Institute Genome Sequencing Center for Infectious Disease"/>
            <person name="Wu L."/>
            <person name="Ma J."/>
        </authorList>
    </citation>
    <scope>NUCLEOTIDE SEQUENCE [LARGE SCALE GENOMIC DNA]</scope>
    <source>
        <strain evidence="3">JCM 18274</strain>
    </source>
</reference>
<dbReference type="EMBL" id="BAABJH010000002">
    <property type="protein sequence ID" value="GAA4895362.1"/>
    <property type="molecule type" value="Genomic_DNA"/>
</dbReference>
<keyword evidence="1" id="KW-0472">Membrane</keyword>
<accession>A0ABP9F6F1</accession>
<sequence length="67" mass="7435">MKLLTIILSLIALGLIIFNFTKVNFDAPFEGDSIIAVITIVASLCVIVMMAILRTSKRIEEKVKARK</sequence>
<protein>
    <submittedName>
        <fullName evidence="2">Uncharacterized protein</fullName>
    </submittedName>
</protein>